<organism evidence="2 3">
    <name type="scientific">Paucilactobacillus hokkaidonensis JCM 18461</name>
    <dbReference type="NCBI Taxonomy" id="1291742"/>
    <lineage>
        <taxon>Bacteria</taxon>
        <taxon>Bacillati</taxon>
        <taxon>Bacillota</taxon>
        <taxon>Bacilli</taxon>
        <taxon>Lactobacillales</taxon>
        <taxon>Lactobacillaceae</taxon>
        <taxon>Paucilactobacillus</taxon>
    </lineage>
</organism>
<dbReference type="RefSeq" id="WP_041092326.1">
    <property type="nucleotide sequence ID" value="NZ_AP014680.1"/>
</dbReference>
<dbReference type="STRING" id="1291742.LOOC260_102410"/>
<evidence type="ECO:0000256" key="1">
    <source>
        <dbReference type="ARBA" id="ARBA00022679"/>
    </source>
</evidence>
<dbReference type="PANTHER" id="PTHR32385:SF15">
    <property type="entry name" value="INOSITOL PHOSPHOCERAMIDE MANNOSYLTRANSFERASE 1"/>
    <property type="match status" value="1"/>
</dbReference>
<name>A0A0A1GUV1_9LACO</name>
<dbReference type="InterPro" id="IPR029044">
    <property type="entry name" value="Nucleotide-diphossugar_trans"/>
</dbReference>
<dbReference type="GO" id="GO:0000030">
    <property type="term" value="F:mannosyltransferase activity"/>
    <property type="evidence" value="ECO:0007669"/>
    <property type="project" value="TreeGrafter"/>
</dbReference>
<dbReference type="PANTHER" id="PTHR32385">
    <property type="entry name" value="MANNOSYL PHOSPHORYLINOSITOL CERAMIDE SYNTHASE"/>
    <property type="match status" value="1"/>
</dbReference>
<dbReference type="EMBL" id="AP014680">
    <property type="protein sequence ID" value="BAP84819.1"/>
    <property type="molecule type" value="Genomic_DNA"/>
</dbReference>
<dbReference type="GO" id="GO:0051999">
    <property type="term" value="P:mannosyl-inositol phosphorylceramide biosynthetic process"/>
    <property type="evidence" value="ECO:0007669"/>
    <property type="project" value="TreeGrafter"/>
</dbReference>
<reference evidence="2 3" key="1">
    <citation type="submission" date="2014-11" db="EMBL/GenBank/DDBJ databases">
        <title>Complete genome sequence and analysis of Lactobacillus hokkaidonensis LOOC260T.</title>
        <authorList>
            <person name="Tanizawa Y."/>
            <person name="Tohno M."/>
            <person name="Kaminuma E."/>
            <person name="Nakamura Y."/>
            <person name="Arita M."/>
        </authorList>
    </citation>
    <scope>NUCLEOTIDE SEQUENCE [LARGE SCALE GENOMIC DNA]</scope>
    <source>
        <strain evidence="2 3">LOOC260</strain>
    </source>
</reference>
<dbReference type="GO" id="GO:0016020">
    <property type="term" value="C:membrane"/>
    <property type="evidence" value="ECO:0007669"/>
    <property type="project" value="GOC"/>
</dbReference>
<dbReference type="AlphaFoldDB" id="A0A0A1GUV1"/>
<accession>A0A0A1GUV1</accession>
<dbReference type="Proteomes" id="UP000031620">
    <property type="component" value="Chromosome"/>
</dbReference>
<gene>
    <name evidence="2" type="ORF">LOOC260_102410</name>
</gene>
<dbReference type="SUPFAM" id="SSF53448">
    <property type="entry name" value="Nucleotide-diphospho-sugar transferases"/>
    <property type="match status" value="1"/>
</dbReference>
<evidence type="ECO:0000313" key="2">
    <source>
        <dbReference type="EMBL" id="BAP84819.1"/>
    </source>
</evidence>
<keyword evidence="1 2" id="KW-0808">Transferase</keyword>
<dbReference type="KEGG" id="lho:LOOC260_102410"/>
<dbReference type="HOGENOM" id="CLU_073547_2_0_9"/>
<evidence type="ECO:0000313" key="3">
    <source>
        <dbReference type="Proteomes" id="UP000031620"/>
    </source>
</evidence>
<sequence>MIPKIIHYAWFGSSIPEKIQLRVEKWKRIMPSWEFKLWNEGNYDLKRFEFSSCMYEKGKYGYVADELRYDVLNKFGGFYLDTDIIIKKDLSVFLNNDMVWGFLYDNSLATGIIGSKPNQRLLSDILEVYSGKKYLEIRNQIFDMTSNPIVTKIFMKEFYNFRVNGKKQVLRPGLVVYPRDFFTYKSRNDNANFTEHLFDNSWGDKSKGGYETLKAGINKYFPYVWANISAKRGINSAKKDGIPLQK</sequence>
<dbReference type="Gene3D" id="3.90.550.20">
    <property type="match status" value="1"/>
</dbReference>
<protein>
    <submittedName>
        <fullName evidence="2">Glycosyltransferase</fullName>
    </submittedName>
</protein>
<dbReference type="Pfam" id="PF04488">
    <property type="entry name" value="Gly_transf_sug"/>
    <property type="match status" value="1"/>
</dbReference>
<proteinExistence type="predicted"/>
<dbReference type="InterPro" id="IPR007577">
    <property type="entry name" value="GlycoTrfase_DXD_sugar-bd_CS"/>
</dbReference>
<dbReference type="InterPro" id="IPR051706">
    <property type="entry name" value="Glycosyltransferase_domain"/>
</dbReference>